<name>A0A1L9TC52_9EURO</name>
<reference evidence="2" key="1">
    <citation type="journal article" date="2017" name="Genome Biol.">
        <title>Comparative genomics reveals high biological diversity and specific adaptations in the industrially and medically important fungal genus Aspergillus.</title>
        <authorList>
            <person name="de Vries R.P."/>
            <person name="Riley R."/>
            <person name="Wiebenga A."/>
            <person name="Aguilar-Osorio G."/>
            <person name="Amillis S."/>
            <person name="Uchima C.A."/>
            <person name="Anderluh G."/>
            <person name="Asadollahi M."/>
            <person name="Askin M."/>
            <person name="Barry K."/>
            <person name="Battaglia E."/>
            <person name="Bayram O."/>
            <person name="Benocci T."/>
            <person name="Braus-Stromeyer S.A."/>
            <person name="Caldana C."/>
            <person name="Canovas D."/>
            <person name="Cerqueira G.C."/>
            <person name="Chen F."/>
            <person name="Chen W."/>
            <person name="Choi C."/>
            <person name="Clum A."/>
            <person name="Dos Santos R.A."/>
            <person name="Damasio A.R."/>
            <person name="Diallinas G."/>
            <person name="Emri T."/>
            <person name="Fekete E."/>
            <person name="Flipphi M."/>
            <person name="Freyberg S."/>
            <person name="Gallo A."/>
            <person name="Gournas C."/>
            <person name="Habgood R."/>
            <person name="Hainaut M."/>
            <person name="Harispe M.L."/>
            <person name="Henrissat B."/>
            <person name="Hilden K.S."/>
            <person name="Hope R."/>
            <person name="Hossain A."/>
            <person name="Karabika E."/>
            <person name="Karaffa L."/>
            <person name="Karanyi Z."/>
            <person name="Krasevec N."/>
            <person name="Kuo A."/>
            <person name="Kusch H."/>
            <person name="LaButti K."/>
            <person name="Lagendijk E.L."/>
            <person name="Lapidus A."/>
            <person name="Levasseur A."/>
            <person name="Lindquist E."/>
            <person name="Lipzen A."/>
            <person name="Logrieco A.F."/>
            <person name="MacCabe A."/>
            <person name="Maekelae M.R."/>
            <person name="Malavazi I."/>
            <person name="Melin P."/>
            <person name="Meyer V."/>
            <person name="Mielnichuk N."/>
            <person name="Miskei M."/>
            <person name="Molnar A.P."/>
            <person name="Mule G."/>
            <person name="Ngan C.Y."/>
            <person name="Orejas M."/>
            <person name="Orosz E."/>
            <person name="Ouedraogo J.P."/>
            <person name="Overkamp K.M."/>
            <person name="Park H.-S."/>
            <person name="Perrone G."/>
            <person name="Piumi F."/>
            <person name="Punt P.J."/>
            <person name="Ram A.F."/>
            <person name="Ramon A."/>
            <person name="Rauscher S."/>
            <person name="Record E."/>
            <person name="Riano-Pachon D.M."/>
            <person name="Robert V."/>
            <person name="Roehrig J."/>
            <person name="Ruller R."/>
            <person name="Salamov A."/>
            <person name="Salih N.S."/>
            <person name="Samson R.A."/>
            <person name="Sandor E."/>
            <person name="Sanguinetti M."/>
            <person name="Schuetze T."/>
            <person name="Sepcic K."/>
            <person name="Shelest E."/>
            <person name="Sherlock G."/>
            <person name="Sophianopoulou V."/>
            <person name="Squina F.M."/>
            <person name="Sun H."/>
            <person name="Susca A."/>
            <person name="Todd R.B."/>
            <person name="Tsang A."/>
            <person name="Unkles S.E."/>
            <person name="van de Wiele N."/>
            <person name="van Rossen-Uffink D."/>
            <person name="Oliveira J.V."/>
            <person name="Vesth T.C."/>
            <person name="Visser J."/>
            <person name="Yu J.-H."/>
            <person name="Zhou M."/>
            <person name="Andersen M.R."/>
            <person name="Archer D.B."/>
            <person name="Baker S.E."/>
            <person name="Benoit I."/>
            <person name="Brakhage A.A."/>
            <person name="Braus G.H."/>
            <person name="Fischer R."/>
            <person name="Frisvad J.C."/>
            <person name="Goldman G.H."/>
            <person name="Houbraken J."/>
            <person name="Oakley B."/>
            <person name="Pocsi I."/>
            <person name="Scazzocchio C."/>
            <person name="Seiboth B."/>
            <person name="vanKuyk P.A."/>
            <person name="Wortman J."/>
            <person name="Dyer P.S."/>
            <person name="Grigoriev I.V."/>
        </authorList>
    </citation>
    <scope>NUCLEOTIDE SEQUENCE [LARGE SCALE GENOMIC DNA]</scope>
    <source>
        <strain evidence="2">CBS 593.65</strain>
    </source>
</reference>
<evidence type="ECO:0000313" key="2">
    <source>
        <dbReference type="Proteomes" id="UP000184356"/>
    </source>
</evidence>
<accession>A0A1L9TC52</accession>
<evidence type="ECO:0000313" key="1">
    <source>
        <dbReference type="EMBL" id="OJJ57014.1"/>
    </source>
</evidence>
<dbReference type="GeneID" id="63755996"/>
<dbReference type="Proteomes" id="UP000184356">
    <property type="component" value="Unassembled WGS sequence"/>
</dbReference>
<proteinExistence type="predicted"/>
<organism evidence="1 2">
    <name type="scientific">Aspergillus sydowii CBS 593.65</name>
    <dbReference type="NCBI Taxonomy" id="1036612"/>
    <lineage>
        <taxon>Eukaryota</taxon>
        <taxon>Fungi</taxon>
        <taxon>Dikarya</taxon>
        <taxon>Ascomycota</taxon>
        <taxon>Pezizomycotina</taxon>
        <taxon>Eurotiomycetes</taxon>
        <taxon>Eurotiomycetidae</taxon>
        <taxon>Eurotiales</taxon>
        <taxon>Aspergillaceae</taxon>
        <taxon>Aspergillus</taxon>
        <taxon>Aspergillus subgen. Nidulantes</taxon>
    </lineage>
</organism>
<gene>
    <name evidence="1" type="ORF">ASPSYDRAFT_1109975</name>
</gene>
<dbReference type="EMBL" id="KV878589">
    <property type="protein sequence ID" value="OJJ57014.1"/>
    <property type="molecule type" value="Genomic_DNA"/>
</dbReference>
<dbReference type="RefSeq" id="XP_040700820.1">
    <property type="nucleotide sequence ID" value="XM_040839923.1"/>
</dbReference>
<keyword evidence="2" id="KW-1185">Reference proteome</keyword>
<protein>
    <submittedName>
        <fullName evidence="1">Uncharacterized protein</fullName>
    </submittedName>
</protein>
<sequence length="93" mass="10013">MSFTSTCKICRDLPKVLLIIRTSRVGLFCHSRTTVGPLLSQTHVFGQMASRFGSNPTVARDGLVHVLLGPSLGGLIAVTPPFTINQRKSQSSC</sequence>
<dbReference type="VEuPathDB" id="FungiDB:ASPSYDRAFT_1109975"/>
<dbReference type="AlphaFoldDB" id="A0A1L9TC52"/>